<evidence type="ECO:0000313" key="14">
    <source>
        <dbReference type="Proteomes" id="UP000056255"/>
    </source>
</evidence>
<dbReference type="EMBL" id="CP012172">
    <property type="protein sequence ID" value="AKV74764.1"/>
    <property type="molecule type" value="Genomic_DNA"/>
</dbReference>
<dbReference type="InterPro" id="IPR000730">
    <property type="entry name" value="Pr_cel_nuc_antig"/>
</dbReference>
<dbReference type="InterPro" id="IPR046938">
    <property type="entry name" value="DNA_clamp_sf"/>
</dbReference>
<dbReference type="NCBIfam" id="NF002220">
    <property type="entry name" value="PRK01115.1-3"/>
    <property type="match status" value="1"/>
</dbReference>
<accession>A0A088E6G4</accession>
<dbReference type="InterPro" id="IPR022648">
    <property type="entry name" value="Pr_cel_nuc_antig_N"/>
</dbReference>
<evidence type="ECO:0000259" key="6">
    <source>
        <dbReference type="Pfam" id="PF02747"/>
    </source>
</evidence>
<name>A0A088E6G4_9CREN</name>
<evidence type="ECO:0000256" key="1">
    <source>
        <dbReference type="ARBA" id="ARBA00010462"/>
    </source>
</evidence>
<dbReference type="Proteomes" id="UP000068832">
    <property type="component" value="Chromosome"/>
</dbReference>
<dbReference type="SUPFAM" id="SSF55979">
    <property type="entry name" value="DNA clamp"/>
    <property type="match status" value="2"/>
</dbReference>
<feature type="domain" description="Proliferating cell nuclear antigen PCNA N-terminal" evidence="5">
    <location>
        <begin position="7"/>
        <end position="97"/>
    </location>
</feature>
<protein>
    <recommendedName>
        <fullName evidence="4">DNA polymerase sliding clamp</fullName>
    </recommendedName>
    <alternativeName>
        <fullName evidence="4">Proliferating cell nuclear antigen homolog</fullName>
        <shortName evidence="4">PCNA</shortName>
    </alternativeName>
</protein>
<dbReference type="EMBL" id="CP012176">
    <property type="protein sequence ID" value="AKV83732.1"/>
    <property type="molecule type" value="Genomic_DNA"/>
</dbReference>
<keyword evidence="2 4" id="KW-0235">DNA replication</keyword>
<dbReference type="CDD" id="cd00577">
    <property type="entry name" value="PCNA"/>
    <property type="match status" value="1"/>
</dbReference>
<evidence type="ECO:0000313" key="16">
    <source>
        <dbReference type="Proteomes" id="UP000062398"/>
    </source>
</evidence>
<dbReference type="Proteomes" id="UP000061362">
    <property type="component" value="Chromosome"/>
</dbReference>
<dbReference type="EMBL" id="CP012174">
    <property type="protein sequence ID" value="AKV79252.1"/>
    <property type="molecule type" value="Genomic_DNA"/>
</dbReference>
<dbReference type="RefSeq" id="WP_012021734.1">
    <property type="nucleotide sequence ID" value="NZ_AP019770.1"/>
</dbReference>
<dbReference type="Gene3D" id="3.70.10.10">
    <property type="match status" value="1"/>
</dbReference>
<evidence type="ECO:0000313" key="15">
    <source>
        <dbReference type="Proteomes" id="UP000061362"/>
    </source>
</evidence>
<dbReference type="EMBL" id="CP012175">
    <property type="protein sequence ID" value="AKV81497.1"/>
    <property type="molecule type" value="Genomic_DNA"/>
</dbReference>
<dbReference type="InterPro" id="IPR022649">
    <property type="entry name" value="Pr_cel_nuc_antig_C"/>
</dbReference>
<evidence type="ECO:0000259" key="5">
    <source>
        <dbReference type="Pfam" id="PF00705"/>
    </source>
</evidence>
<dbReference type="PANTHER" id="PTHR11352">
    <property type="entry name" value="PROLIFERATING CELL NUCLEAR ANTIGEN"/>
    <property type="match status" value="1"/>
</dbReference>
<dbReference type="Proteomes" id="UP000056255">
    <property type="component" value="Chromosome"/>
</dbReference>
<evidence type="ECO:0000313" key="8">
    <source>
        <dbReference type="EMBL" id="AKV74764.1"/>
    </source>
</evidence>
<dbReference type="EMBL" id="CP012173">
    <property type="protein sequence ID" value="AKV77000.1"/>
    <property type="molecule type" value="Genomic_DNA"/>
</dbReference>
<sequence length="244" mass="26962">MKFKVIDANSMATIFRTIGEFMPEITLIGTKEGVRLSGVDPARVALIDIFIPQAYFHEYESAEKETVTVKLEEIIASLKNVKKNDSLTFQSGEDRLMITLDGDFERTFYLPILMGEEPSLPSIKLEFAFKAKMLTSTFSNVMQILGDLGDALTLSAEGGKLTFMVEGDVGSSKVELSEESGTLLEATGADAKGTYGMDYLVKTAKMRNSSDIVELMFGSQLPIKLRFELPQEGYGDFYIAPRAE</sequence>
<gene>
    <name evidence="4" type="primary">pcn</name>
    <name evidence="7" type="ORF">HA72_1792</name>
    <name evidence="8" type="ORF">MsedA_1832</name>
    <name evidence="9" type="ORF">MsedB_1834</name>
    <name evidence="10" type="ORF">MsedC_1832</name>
    <name evidence="11" type="ORF">MsedD_1833</name>
    <name evidence="12" type="ORF">MsedE_1834</name>
</gene>
<dbReference type="GO" id="GO:0006275">
    <property type="term" value="P:regulation of DNA replication"/>
    <property type="evidence" value="ECO:0007669"/>
    <property type="project" value="UniProtKB-UniRule"/>
</dbReference>
<evidence type="ECO:0000313" key="7">
    <source>
        <dbReference type="EMBL" id="AIM27931.1"/>
    </source>
</evidence>
<reference evidence="12 14" key="3">
    <citation type="submission" date="2015-07" db="EMBL/GenBank/DDBJ databases">
        <title>Physiological, transcriptional responses and genome re-sequencing of acid resistant extremely thermoacidophilic Metallosphaera sedula SARC-M1.</title>
        <authorList>
            <person name="Ai C."/>
            <person name="McCarthy S."/>
            <person name="Eckrich V."/>
            <person name="Rudrappa D."/>
            <person name="Qiu G."/>
            <person name="Blum P."/>
        </authorList>
    </citation>
    <scope>NUCLEOTIDE SEQUENCE [LARGE SCALE GENOMIC DNA]</scope>
    <source>
        <strain evidence="12 14">SARC-M1</strain>
    </source>
</reference>
<proteinExistence type="inferred from homology"/>
<dbReference type="GeneID" id="97613088"/>
<dbReference type="GO" id="GO:0006272">
    <property type="term" value="P:leading strand elongation"/>
    <property type="evidence" value="ECO:0007669"/>
    <property type="project" value="TreeGrafter"/>
</dbReference>
<dbReference type="Pfam" id="PF02747">
    <property type="entry name" value="PCNA_C"/>
    <property type="match status" value="1"/>
</dbReference>
<keyword evidence="3 4" id="KW-0238">DNA-binding</keyword>
<evidence type="ECO:0000313" key="13">
    <source>
        <dbReference type="Proteomes" id="UP000029084"/>
    </source>
</evidence>
<feature type="domain" description="Proliferating cell nuclear antigen PCNA C-terminal" evidence="6">
    <location>
        <begin position="127"/>
        <end position="241"/>
    </location>
</feature>
<dbReference type="OMA" id="KERTADY"/>
<dbReference type="Proteomes" id="UP000029084">
    <property type="component" value="Chromosome"/>
</dbReference>
<evidence type="ECO:0000256" key="2">
    <source>
        <dbReference type="ARBA" id="ARBA00022705"/>
    </source>
</evidence>
<evidence type="ECO:0000313" key="9">
    <source>
        <dbReference type="EMBL" id="AKV77000.1"/>
    </source>
</evidence>
<dbReference type="Pfam" id="PF00705">
    <property type="entry name" value="PCNA_N"/>
    <property type="match status" value="1"/>
</dbReference>
<dbReference type="GO" id="GO:0003677">
    <property type="term" value="F:DNA binding"/>
    <property type="evidence" value="ECO:0007669"/>
    <property type="project" value="UniProtKB-UniRule"/>
</dbReference>
<dbReference type="GO" id="GO:0030337">
    <property type="term" value="F:DNA polymerase processivity factor activity"/>
    <property type="evidence" value="ECO:0007669"/>
    <property type="project" value="UniProtKB-UniRule"/>
</dbReference>
<reference evidence="7 13" key="1">
    <citation type="journal article" date="2014" name="J. Bacteriol.">
        <title>Role of an Archaeal PitA Transporter in the Copper and Arsenic Resistance of Metallosphaera sedula, an Extreme Thermoacidophile.</title>
        <authorList>
            <person name="McCarthy S."/>
            <person name="Ai C."/>
            <person name="Wheaton G."/>
            <person name="Tevatia R."/>
            <person name="Eckrich V."/>
            <person name="Kelly R."/>
            <person name="Blum P."/>
        </authorList>
    </citation>
    <scope>NUCLEOTIDE SEQUENCE [LARGE SCALE GENOMIC DNA]</scope>
    <source>
        <strain evidence="7 13">CuR1</strain>
    </source>
</reference>
<dbReference type="Proteomes" id="UP000062475">
    <property type="component" value="Chromosome"/>
</dbReference>
<dbReference type="InterPro" id="IPR022659">
    <property type="entry name" value="Pr_cel_nuc_antig_CS"/>
</dbReference>
<evidence type="ECO:0000313" key="11">
    <source>
        <dbReference type="EMBL" id="AKV81497.1"/>
    </source>
</evidence>
<evidence type="ECO:0000256" key="4">
    <source>
        <dbReference type="HAMAP-Rule" id="MF_00317"/>
    </source>
</evidence>
<dbReference type="HAMAP" id="MF_00317">
    <property type="entry name" value="DNApol_clamp_arch"/>
    <property type="match status" value="1"/>
</dbReference>
<dbReference type="PROSITE" id="PS01251">
    <property type="entry name" value="PCNA_1"/>
    <property type="match status" value="1"/>
</dbReference>
<dbReference type="OrthoDB" id="14749at2157"/>
<comment type="subunit">
    <text evidence="4">Homotrimer. The subunits circularize to form a toroid; DNA passes through its center. Replication factor C (RFC) is required to load the toroid on the DNA.</text>
</comment>
<dbReference type="PANTHER" id="PTHR11352:SF0">
    <property type="entry name" value="PROLIFERATING CELL NUCLEAR ANTIGEN"/>
    <property type="match status" value="1"/>
</dbReference>
<organism evidence="7 13">
    <name type="scientific">Metallosphaera sedula</name>
    <dbReference type="NCBI Taxonomy" id="43687"/>
    <lineage>
        <taxon>Archaea</taxon>
        <taxon>Thermoproteota</taxon>
        <taxon>Thermoprotei</taxon>
        <taxon>Sulfolobales</taxon>
        <taxon>Sulfolobaceae</taxon>
        <taxon>Metallosphaera</taxon>
    </lineage>
</organism>
<dbReference type="PATRIC" id="fig|43687.5.peg.1929"/>
<comment type="similarity">
    <text evidence="1 4">Belongs to the PCNA family.</text>
</comment>
<comment type="function">
    <text evidence="4">Sliding clamp subunit that acts as a moving platform for DNA processing. Responsible for tethering the catalytic subunit of DNA polymerase and other proteins to DNA during high-speed replication.</text>
</comment>
<dbReference type="Proteomes" id="UP000062398">
    <property type="component" value="Chromosome"/>
</dbReference>
<evidence type="ECO:0000256" key="3">
    <source>
        <dbReference type="ARBA" id="ARBA00023125"/>
    </source>
</evidence>
<evidence type="ECO:0000313" key="12">
    <source>
        <dbReference type="EMBL" id="AKV83732.1"/>
    </source>
</evidence>
<reference evidence="15 16" key="2">
    <citation type="journal article" date="2015" name="Genome Announc.">
        <title>Complete Genome Sequences of Evolved Arsenate-Resistant Metallosphaera sedula Strains.</title>
        <authorList>
            <person name="Ai C."/>
            <person name="McCarthy S."/>
            <person name="Schackwitz W."/>
            <person name="Martin J."/>
            <person name="Lipzen A."/>
            <person name="Blum P."/>
        </authorList>
    </citation>
    <scope>NUCLEOTIDE SEQUENCE [LARGE SCALE GENOMIC DNA]</scope>
    <source>
        <strain evidence="10 16">ARS120-1</strain>
        <strain evidence="11 15">ARS120-2</strain>
        <strain evidence="8 18">ARS50-1</strain>
        <strain evidence="9 17">ARS50-2</strain>
    </source>
</reference>
<evidence type="ECO:0000313" key="10">
    <source>
        <dbReference type="EMBL" id="AKV79252.1"/>
    </source>
</evidence>
<dbReference type="AlphaFoldDB" id="A0A088E6G4"/>
<dbReference type="EMBL" id="CP008822">
    <property type="protein sequence ID" value="AIM27931.1"/>
    <property type="molecule type" value="Genomic_DNA"/>
</dbReference>
<evidence type="ECO:0000313" key="17">
    <source>
        <dbReference type="Proteomes" id="UP000062475"/>
    </source>
</evidence>
<evidence type="ECO:0000313" key="18">
    <source>
        <dbReference type="Proteomes" id="UP000068832"/>
    </source>
</evidence>